<evidence type="ECO:0000313" key="1">
    <source>
        <dbReference type="EMBL" id="MCE0744159.1"/>
    </source>
</evidence>
<dbReference type="EMBL" id="JAJSOJ010000029">
    <property type="protein sequence ID" value="MCE0744159.1"/>
    <property type="molecule type" value="Genomic_DNA"/>
</dbReference>
<comment type="caution">
    <text evidence="1">The sequence shown here is derived from an EMBL/GenBank/DDBJ whole genome shotgun (WGS) entry which is preliminary data.</text>
</comment>
<keyword evidence="2" id="KW-1185">Reference proteome</keyword>
<accession>A0ABS8VWX6</accession>
<organism evidence="1 2">
    <name type="scientific">Acetobacter sicerae</name>
    <dbReference type="NCBI Taxonomy" id="85325"/>
    <lineage>
        <taxon>Bacteria</taxon>
        <taxon>Pseudomonadati</taxon>
        <taxon>Pseudomonadota</taxon>
        <taxon>Alphaproteobacteria</taxon>
        <taxon>Acetobacterales</taxon>
        <taxon>Acetobacteraceae</taxon>
        <taxon>Acetobacter</taxon>
    </lineage>
</organism>
<dbReference type="RefSeq" id="WP_232877847.1">
    <property type="nucleotide sequence ID" value="NZ_JAJSOJ010000029.1"/>
</dbReference>
<dbReference type="Proteomes" id="UP001521074">
    <property type="component" value="Unassembled WGS sequence"/>
</dbReference>
<evidence type="ECO:0000313" key="2">
    <source>
        <dbReference type="Proteomes" id="UP001521074"/>
    </source>
</evidence>
<dbReference type="Pfam" id="PF13704">
    <property type="entry name" value="Glyco_tranf_2_4"/>
    <property type="match status" value="1"/>
</dbReference>
<protein>
    <submittedName>
        <fullName evidence="1">Glycosyltransferase family 2 protein</fullName>
    </submittedName>
</protein>
<reference evidence="1 2" key="1">
    <citation type="submission" date="2021-12" db="EMBL/GenBank/DDBJ databases">
        <title>Genome sequence of Acetobacter sicerae DmPark20a_162.</title>
        <authorList>
            <person name="Chaston J.M."/>
        </authorList>
    </citation>
    <scope>NUCLEOTIDE SEQUENCE [LARGE SCALE GENOMIC DNA]</scope>
    <source>
        <strain evidence="1 2">DmPark20a_162</strain>
    </source>
</reference>
<gene>
    <name evidence="1" type="ORF">LWC05_09730</name>
</gene>
<proteinExistence type="predicted"/>
<name>A0ABS8VWX6_9PROT</name>
<sequence>MAGRGAARMARVKCVMMQRDETLLLEAWFRHYGYLFGFENLVVLDNGSVEPSVLATLDTYEKAGVRVFRGLGKAKDFEAKGEYARRIIQFWDATEDYDFAIPVDCDEFLSVYTEDGFSCSREAIHACLDELIGEKRAMQIRFSPGNVPGVPGCFMPMDFPKKFVASGTVGAVDLGYHAITSRVEEGFVETRLAYLHMHHKPFDMLVEHASRKLRDRVDVTDPEALRSFSGAGMHLIEYFFMTEEEYLGRFADGVYLRFPGALNHFRAIGVRSEFFGTMQPAEPATPTDLAELVMVEEGRITQTRAFEAGKYLELYPDVAASGMKAFYHYFAFGMGEERRLD</sequence>